<evidence type="ECO:0000256" key="3">
    <source>
        <dbReference type="ARBA" id="ARBA00022781"/>
    </source>
</evidence>
<dbReference type="FunFam" id="1.20.5.2950:FF:000001">
    <property type="entry name" value="V-type proton ATPase subunit G"/>
    <property type="match status" value="1"/>
</dbReference>
<dbReference type="RefSeq" id="XP_024663116.1">
    <property type="nucleotide sequence ID" value="XM_024807348.1"/>
</dbReference>
<dbReference type="GO" id="GO:0046961">
    <property type="term" value="F:proton-transporting ATPase activity, rotational mechanism"/>
    <property type="evidence" value="ECO:0007669"/>
    <property type="project" value="InterPro"/>
</dbReference>
<comment type="similarity">
    <text evidence="1 5">Belongs to the V-ATPase G subunit family.</text>
</comment>
<dbReference type="GO" id="GO:0016887">
    <property type="term" value="F:ATP hydrolysis activity"/>
    <property type="evidence" value="ECO:0007669"/>
    <property type="project" value="TreeGrafter"/>
</dbReference>
<dbReference type="GO" id="GO:0000221">
    <property type="term" value="C:vacuolar proton-transporting V-type ATPase, V1 domain"/>
    <property type="evidence" value="ECO:0007669"/>
    <property type="project" value="TreeGrafter"/>
</dbReference>
<dbReference type="NCBIfam" id="TIGR01147">
    <property type="entry name" value="V_ATP_synt_G"/>
    <property type="match status" value="1"/>
</dbReference>
<dbReference type="PANTHER" id="PTHR12713">
    <property type="entry name" value="VACUOLAR ATP SYNTHASE SUBUNIT G"/>
    <property type="match status" value="1"/>
</dbReference>
<dbReference type="EMBL" id="NDIQ01000001">
    <property type="protein sequence ID" value="PRT53170.1"/>
    <property type="molecule type" value="Genomic_DNA"/>
</dbReference>
<evidence type="ECO:0000313" key="8">
    <source>
        <dbReference type="EMBL" id="PRT53170.1"/>
    </source>
</evidence>
<dbReference type="AlphaFoldDB" id="A0A2T0FDX9"/>
<dbReference type="OrthoDB" id="250802at2759"/>
<evidence type="ECO:0000256" key="2">
    <source>
        <dbReference type="ARBA" id="ARBA00022448"/>
    </source>
</evidence>
<evidence type="ECO:0000313" key="9">
    <source>
        <dbReference type="Proteomes" id="UP000238350"/>
    </source>
</evidence>
<evidence type="ECO:0000256" key="5">
    <source>
        <dbReference type="RuleBase" id="RU364019"/>
    </source>
</evidence>
<comment type="subunit">
    <text evidence="5">V-ATPase is a heteromultimeric enzyme made up of two complexes: the ATP-hydrolytic V1 complex and the proton translocation V0 complex.</text>
</comment>
<dbReference type="PANTHER" id="PTHR12713:SF11">
    <property type="entry name" value="V-TYPE PROTON ATPASE SUBUNIT G"/>
    <property type="match status" value="1"/>
</dbReference>
<dbReference type="STRING" id="45607.A0A2T0FDX9"/>
<keyword evidence="4 5" id="KW-0406">Ion transport</keyword>
<dbReference type="GeneID" id="36514539"/>
<comment type="function">
    <text evidence="5">Subunit of the V1 complex of vacuolar(H+)-ATPase (V-ATPase), a multisubunit enzyme composed of a peripheral complex (V1) that hydrolyzes ATP and a membrane integral complex (V0) that translocates protons. V-ATPase is responsible for acidifying and maintaining the pH of intracellular compartments and in some cell types, is targeted to the plasma membrane, where it is responsible for acidifying the extracellular environment.</text>
</comment>
<keyword evidence="3 5" id="KW-0375">Hydrogen ion transport</keyword>
<gene>
    <name evidence="8" type="ORF">B9G98_00790</name>
</gene>
<protein>
    <recommendedName>
        <fullName evidence="5">V-type proton ATPase subunit G</fullName>
    </recommendedName>
</protein>
<keyword evidence="9" id="KW-1185">Reference proteome</keyword>
<name>A0A2T0FDX9_9ASCO</name>
<sequence length="112" mass="12208">MSASSSPGIQTLLAAEQKAQDIVQKARQYRSERLKASKADALKEVEEYKQKKEAEFASSSTNEQVSANQLNEDAEKAAQAQIEAVQKQGAASKDKVIKMLVERVTAPNTIKA</sequence>
<evidence type="ECO:0000256" key="1">
    <source>
        <dbReference type="ARBA" id="ARBA00010066"/>
    </source>
</evidence>
<comment type="caution">
    <text evidence="8">The sequence shown here is derived from an EMBL/GenBank/DDBJ whole genome shotgun (WGS) entry which is preliminary data.</text>
</comment>
<keyword evidence="6" id="KW-0175">Coiled coil</keyword>
<feature type="compositionally biased region" description="Polar residues" evidence="7">
    <location>
        <begin position="57"/>
        <end position="71"/>
    </location>
</feature>
<dbReference type="Proteomes" id="UP000238350">
    <property type="component" value="Unassembled WGS sequence"/>
</dbReference>
<dbReference type="Gene3D" id="1.20.5.2950">
    <property type="match status" value="1"/>
</dbReference>
<proteinExistence type="inferred from homology"/>
<feature type="coiled-coil region" evidence="6">
    <location>
        <begin position="12"/>
        <end position="51"/>
    </location>
</feature>
<organism evidence="8 9">
    <name type="scientific">Wickerhamiella sorbophila</name>
    <dbReference type="NCBI Taxonomy" id="45607"/>
    <lineage>
        <taxon>Eukaryota</taxon>
        <taxon>Fungi</taxon>
        <taxon>Dikarya</taxon>
        <taxon>Ascomycota</taxon>
        <taxon>Saccharomycotina</taxon>
        <taxon>Dipodascomycetes</taxon>
        <taxon>Dipodascales</taxon>
        <taxon>Trichomonascaceae</taxon>
        <taxon>Wickerhamiella</taxon>
    </lineage>
</organism>
<evidence type="ECO:0000256" key="7">
    <source>
        <dbReference type="SAM" id="MobiDB-lite"/>
    </source>
</evidence>
<reference evidence="8 9" key="1">
    <citation type="submission" date="2017-04" db="EMBL/GenBank/DDBJ databases">
        <title>Genome sequencing of [Candida] sorbophila.</title>
        <authorList>
            <person name="Ahn J.O."/>
        </authorList>
    </citation>
    <scope>NUCLEOTIDE SEQUENCE [LARGE SCALE GENOMIC DNA]</scope>
    <source>
        <strain evidence="8 9">DS02</strain>
    </source>
</reference>
<accession>A0A2T0FDX9</accession>
<dbReference type="InterPro" id="IPR005124">
    <property type="entry name" value="V-ATPase_G"/>
</dbReference>
<evidence type="ECO:0000256" key="4">
    <source>
        <dbReference type="ARBA" id="ARBA00023065"/>
    </source>
</evidence>
<keyword evidence="2 5" id="KW-0813">Transport</keyword>
<dbReference type="Pfam" id="PF03179">
    <property type="entry name" value="V-ATPase_G"/>
    <property type="match status" value="1"/>
</dbReference>
<evidence type="ECO:0000256" key="6">
    <source>
        <dbReference type="SAM" id="Coils"/>
    </source>
</evidence>
<feature type="region of interest" description="Disordered" evidence="7">
    <location>
        <begin position="52"/>
        <end position="92"/>
    </location>
</feature>